<sequence length="92" mass="10676">MVKVIKEGLISEVQSRPALWREDHANFRRRDLTDKLWEEVAVSCNILNDIIILQIRINRICEYCPSANYTLACSPVWPPSRSLARLSVWPNP</sequence>
<name>A0A7R9HHK5_TIMPO</name>
<dbReference type="AlphaFoldDB" id="A0A7R9HHK5"/>
<feature type="domain" description="MADF" evidence="1">
    <location>
        <begin position="9"/>
        <end position="45"/>
    </location>
</feature>
<dbReference type="InterPro" id="IPR006578">
    <property type="entry name" value="MADF-dom"/>
</dbReference>
<reference evidence="2" key="1">
    <citation type="submission" date="2020-11" db="EMBL/GenBank/DDBJ databases">
        <authorList>
            <person name="Tran Van P."/>
        </authorList>
    </citation>
    <scope>NUCLEOTIDE SEQUENCE</scope>
</reference>
<evidence type="ECO:0000259" key="1">
    <source>
        <dbReference type="Pfam" id="PF10545"/>
    </source>
</evidence>
<organism evidence="2">
    <name type="scientific">Timema poppense</name>
    <name type="common">Walking stick</name>
    <dbReference type="NCBI Taxonomy" id="170557"/>
    <lineage>
        <taxon>Eukaryota</taxon>
        <taxon>Metazoa</taxon>
        <taxon>Ecdysozoa</taxon>
        <taxon>Arthropoda</taxon>
        <taxon>Hexapoda</taxon>
        <taxon>Insecta</taxon>
        <taxon>Pterygota</taxon>
        <taxon>Neoptera</taxon>
        <taxon>Polyneoptera</taxon>
        <taxon>Phasmatodea</taxon>
        <taxon>Timematodea</taxon>
        <taxon>Timematoidea</taxon>
        <taxon>Timematidae</taxon>
        <taxon>Timema</taxon>
    </lineage>
</organism>
<dbReference type="Pfam" id="PF10545">
    <property type="entry name" value="MADF_DNA_bdg"/>
    <property type="match status" value="1"/>
</dbReference>
<gene>
    <name evidence="2" type="ORF">TPSB3V08_LOCUS15006</name>
</gene>
<proteinExistence type="predicted"/>
<evidence type="ECO:0000313" key="2">
    <source>
        <dbReference type="EMBL" id="CAD7421591.1"/>
    </source>
</evidence>
<accession>A0A7R9HHK5</accession>
<dbReference type="EMBL" id="OD055091">
    <property type="protein sequence ID" value="CAD7421591.1"/>
    <property type="molecule type" value="Genomic_DNA"/>
</dbReference>
<protein>
    <recommendedName>
        <fullName evidence="1">MADF domain-containing protein</fullName>
    </recommendedName>
</protein>